<feature type="coiled-coil region" evidence="1">
    <location>
        <begin position="182"/>
        <end position="209"/>
    </location>
</feature>
<organism evidence="3 4">
    <name type="scientific">Neobacillus paridis</name>
    <dbReference type="NCBI Taxonomy" id="2803862"/>
    <lineage>
        <taxon>Bacteria</taxon>
        <taxon>Bacillati</taxon>
        <taxon>Bacillota</taxon>
        <taxon>Bacilli</taxon>
        <taxon>Bacillales</taxon>
        <taxon>Bacillaceae</taxon>
        <taxon>Neobacillus</taxon>
    </lineage>
</organism>
<dbReference type="EMBL" id="JAESWB010000134">
    <property type="protein sequence ID" value="MBL4952018.1"/>
    <property type="molecule type" value="Genomic_DNA"/>
</dbReference>
<dbReference type="RefSeq" id="WP_202653299.1">
    <property type="nucleotide sequence ID" value="NZ_JAESWB010000134.1"/>
</dbReference>
<evidence type="ECO:0000256" key="2">
    <source>
        <dbReference type="SAM" id="MobiDB-lite"/>
    </source>
</evidence>
<keyword evidence="4" id="KW-1185">Reference proteome</keyword>
<name>A0ABS1TN57_9BACI</name>
<feature type="region of interest" description="Disordered" evidence="2">
    <location>
        <begin position="23"/>
        <end position="62"/>
    </location>
</feature>
<evidence type="ECO:0000313" key="3">
    <source>
        <dbReference type="EMBL" id="MBL4952018.1"/>
    </source>
</evidence>
<dbReference type="Proteomes" id="UP000623967">
    <property type="component" value="Unassembled WGS sequence"/>
</dbReference>
<gene>
    <name evidence="3" type="ORF">JK635_07320</name>
</gene>
<sequence length="290" mass="33667">MELHKVERPLWSEKMLSPVLETTSVLEEAGQRNSSPIKEGRDKPEETLPCNRVPISSSKKNRPPLPLHSTIHRLESVVVYLNQAVELLKIGDFPSLLTYFDKSNGTFGDLISYLLNGDHSAEKLLIQYFNAFFKETDFFVERTPSPNKEFSLLFQDQPIGLIHIASRNVYIHVDIKDRLKRRDDILHEIEESEKAMDEKEKELKERLAEYQGMSLQFRHKQMMKRIKVELKDLPAQRELLKKKQEEIIRGCLLYKAMSEQLGKFANSVFSCGFQLQCFVEGQGFVCYQVL</sequence>
<accession>A0ABS1TN57</accession>
<evidence type="ECO:0000256" key="1">
    <source>
        <dbReference type="SAM" id="Coils"/>
    </source>
</evidence>
<protein>
    <submittedName>
        <fullName evidence="3">Uncharacterized protein</fullName>
    </submittedName>
</protein>
<feature type="compositionally biased region" description="Polar residues" evidence="2">
    <location>
        <begin position="23"/>
        <end position="36"/>
    </location>
</feature>
<comment type="caution">
    <text evidence="3">The sequence shown here is derived from an EMBL/GenBank/DDBJ whole genome shotgun (WGS) entry which is preliminary data.</text>
</comment>
<reference evidence="3 4" key="1">
    <citation type="submission" date="2021-01" db="EMBL/GenBank/DDBJ databases">
        <title>Genome public.</title>
        <authorList>
            <person name="Liu C."/>
            <person name="Sun Q."/>
        </authorList>
    </citation>
    <scope>NUCLEOTIDE SEQUENCE [LARGE SCALE GENOMIC DNA]</scope>
    <source>
        <strain evidence="3 4">YIM B02564</strain>
    </source>
</reference>
<keyword evidence="1" id="KW-0175">Coiled coil</keyword>
<evidence type="ECO:0000313" key="4">
    <source>
        <dbReference type="Proteomes" id="UP000623967"/>
    </source>
</evidence>
<proteinExistence type="predicted"/>